<evidence type="ECO:0000313" key="3">
    <source>
        <dbReference type="Proteomes" id="UP000004848"/>
    </source>
</evidence>
<reference evidence="2 3" key="1">
    <citation type="submission" date="2006-05" db="EMBL/GenBank/DDBJ databases">
        <authorList>
            <person name="King G."/>
            <person name="Ferriera S."/>
            <person name="Johnson J."/>
            <person name="Kravitz S."/>
            <person name="Beeson K."/>
            <person name="Sutton G."/>
            <person name="Rogers Y.-H."/>
            <person name="Friedman R."/>
            <person name="Frazier M."/>
            <person name="Venter J.C."/>
        </authorList>
    </citation>
    <scope>NUCLEOTIDE SEQUENCE [LARGE SCALE GENOMIC DNA]</scope>
    <source>
        <strain evidence="3">ATCC 25650 / DSM 13394 / JCM 20685 / NBRC 16684 / NCIMB 2208 / IAM 12614 / B1</strain>
    </source>
</reference>
<organism evidence="2 3">
    <name type="scientific">Roseibium aggregatum (strain ATCC 25650 / DSM 13394 / JCM 20685 / NBRC 16684 / NCIMB 2208 / IAM 12614 / B1)</name>
    <name type="common">Stappia aggregata</name>
    <dbReference type="NCBI Taxonomy" id="384765"/>
    <lineage>
        <taxon>Bacteria</taxon>
        <taxon>Pseudomonadati</taxon>
        <taxon>Pseudomonadota</taxon>
        <taxon>Alphaproteobacteria</taxon>
        <taxon>Hyphomicrobiales</taxon>
        <taxon>Stappiaceae</taxon>
        <taxon>Roseibium</taxon>
    </lineage>
</organism>
<protein>
    <submittedName>
        <fullName evidence="2">TRAP-type mannitol/chloroaromatic compound transport system, periplasmic component</fullName>
    </submittedName>
</protein>
<dbReference type="eggNOG" id="COG4663">
    <property type="taxonomic scope" value="Bacteria"/>
</dbReference>
<dbReference type="InterPro" id="IPR018389">
    <property type="entry name" value="DctP_fam"/>
</dbReference>
<dbReference type="GO" id="GO:0055085">
    <property type="term" value="P:transmembrane transport"/>
    <property type="evidence" value="ECO:0007669"/>
    <property type="project" value="InterPro"/>
</dbReference>
<gene>
    <name evidence="2" type="ORF">SIAM614_28297</name>
</gene>
<name>A0NXL8_ROSAI</name>
<keyword evidence="1" id="KW-0732">Signal</keyword>
<comment type="caution">
    <text evidence="2">The sequence shown here is derived from an EMBL/GenBank/DDBJ whole genome shotgun (WGS) entry which is preliminary data.</text>
</comment>
<dbReference type="Pfam" id="PF03480">
    <property type="entry name" value="DctP"/>
    <property type="match status" value="1"/>
</dbReference>
<dbReference type="PANTHER" id="PTHR33376">
    <property type="match status" value="1"/>
</dbReference>
<accession>A0NXL8</accession>
<dbReference type="Proteomes" id="UP000004848">
    <property type="component" value="Unassembled WGS sequence"/>
</dbReference>
<dbReference type="InterPro" id="IPR038404">
    <property type="entry name" value="TRAP_DctP_sf"/>
</dbReference>
<evidence type="ECO:0000313" key="2">
    <source>
        <dbReference type="EMBL" id="EAV42545.1"/>
    </source>
</evidence>
<dbReference type="Gene3D" id="3.40.190.170">
    <property type="entry name" value="Bacterial extracellular solute-binding protein, family 7"/>
    <property type="match status" value="1"/>
</dbReference>
<dbReference type="CDD" id="cd13604">
    <property type="entry name" value="PBP2_TRAP_ketoacid_lactate_like"/>
    <property type="match status" value="1"/>
</dbReference>
<dbReference type="NCBIfam" id="NF037995">
    <property type="entry name" value="TRAP_S1"/>
    <property type="match status" value="1"/>
</dbReference>
<evidence type="ECO:0000256" key="1">
    <source>
        <dbReference type="ARBA" id="ARBA00022729"/>
    </source>
</evidence>
<dbReference type="AlphaFoldDB" id="A0NXL8"/>
<dbReference type="PANTHER" id="PTHR33376:SF5">
    <property type="entry name" value="EXTRACYTOPLASMIC SOLUTE RECEPTOR PROTEIN"/>
    <property type="match status" value="1"/>
</dbReference>
<sequence>MWEENMQSNSYREDTKAPRGAVQFQRLAARIKQTVAVGGPLRRLPSLKSGILTSLFALSVLSAPGAATAADYNWTFQTSETAGEPGFINKQKWAESVEKMSGGRIEIEILPIGAVVPHTDTLDAVGSGILQGHLTDPSYFAGKDPAFAMMGNLVGAWSDPFELIGFMQSGGGHELYAELVEPYGVHFIGAAATEPEAFVSSVPIRTVEDLKGVKMRAPEGMVYEIFSKAGASPVALPGSEVFTALDKGVVQAADYTVFATNQSQGMNDVAHYPLYPGFHSLPLIDISMTKSIWDELPDDLKAILNASVDQFIFDHVYSVRKLDAAAVEEAKANPEIEIVNWSGDERAKFRRIAQQEWENWAGKNDLTQRYYDAVVAYLKGRNQL</sequence>
<dbReference type="EMBL" id="AAUW01000014">
    <property type="protein sequence ID" value="EAV42545.1"/>
    <property type="molecule type" value="Genomic_DNA"/>
</dbReference>
<proteinExistence type="predicted"/>